<dbReference type="InterPro" id="IPR011701">
    <property type="entry name" value="MFS"/>
</dbReference>
<feature type="transmembrane region" description="Helical" evidence="6">
    <location>
        <begin position="250"/>
        <end position="273"/>
    </location>
</feature>
<evidence type="ECO:0000256" key="3">
    <source>
        <dbReference type="ARBA" id="ARBA00022692"/>
    </source>
</evidence>
<dbReference type="PANTHER" id="PTHR43124:SF5">
    <property type="entry name" value="PURINE RIBONUCLEOSIDE EFFLUX PUMP NEPI"/>
    <property type="match status" value="1"/>
</dbReference>
<evidence type="ECO:0000256" key="2">
    <source>
        <dbReference type="ARBA" id="ARBA00022475"/>
    </source>
</evidence>
<dbReference type="KEGG" id="ctu:CTU_40970"/>
<feature type="transmembrane region" description="Helical" evidence="6">
    <location>
        <begin position="53"/>
        <end position="71"/>
    </location>
</feature>
<comment type="subcellular location">
    <subcellularLocation>
        <location evidence="1">Cell membrane</location>
        <topology evidence="1">Multi-pass membrane protein</topology>
    </subcellularLocation>
</comment>
<dbReference type="PROSITE" id="PS50850">
    <property type="entry name" value="MFS"/>
    <property type="match status" value="1"/>
</dbReference>
<dbReference type="SUPFAM" id="SSF103473">
    <property type="entry name" value="MFS general substrate transporter"/>
    <property type="match status" value="1"/>
</dbReference>
<dbReference type="AlphaFoldDB" id="C9Y355"/>
<feature type="transmembrane region" description="Helical" evidence="6">
    <location>
        <begin position="285"/>
        <end position="306"/>
    </location>
</feature>
<feature type="transmembrane region" description="Helical" evidence="6">
    <location>
        <begin position="148"/>
        <end position="170"/>
    </location>
</feature>
<keyword evidence="5 6" id="KW-0472">Membrane</keyword>
<accession>C9Y355</accession>
<dbReference type="InterPro" id="IPR020846">
    <property type="entry name" value="MFS_dom"/>
</dbReference>
<dbReference type="HOGENOM" id="CLU_001265_61_1_6"/>
<keyword evidence="9" id="KW-1185">Reference proteome</keyword>
<sequence length="433" mass="45180">MAPNNTTVFSHAPRFHGACAGVRPMQRVRPLRITLQGLLTMTNTPHDDTGPRAYWSGVLAMTLCAFALVASEFMPVSLLTPVSRDLGVSEGLAGQGIAISGALAVLTSLFLSRLAGNLNRKALLLGLTLLMALSGVIIALAPDYRTYMAGRALIGVAIGGFWSLSAATAIRLVPRHQVPRALAIFNGGNALATVIAAPLGSWLGAVIGWRGAFFCLTPIALFAFIWQWRSLPAMPAQGHNGRAGGALRQPLVIAGMAACGIFFMGQFALFTYVRPFLETVTRVNVSTLSLILLAIGAAGFSGTLLIGGALRSGFYRTLIAIPFLMAVIAVALTGVGHNLSLVAALLCGWGLIATAAPVGWWTWVARTLPDNAEAGGGLMVAVVQLSIALGSTLGGFAFDHSGWRSAFFLSAGLLLLAALLAAITSKQDAHPDI</sequence>
<feature type="transmembrane region" description="Helical" evidence="6">
    <location>
        <begin position="341"/>
        <end position="364"/>
    </location>
</feature>
<feature type="transmembrane region" description="Helical" evidence="6">
    <location>
        <begin position="209"/>
        <end position="229"/>
    </location>
</feature>
<dbReference type="PANTHER" id="PTHR43124">
    <property type="entry name" value="PURINE EFFLUX PUMP PBUE"/>
    <property type="match status" value="1"/>
</dbReference>
<keyword evidence="4 6" id="KW-1133">Transmembrane helix</keyword>
<name>C9Y355_CROTZ</name>
<evidence type="ECO:0000259" key="7">
    <source>
        <dbReference type="PROSITE" id="PS50850"/>
    </source>
</evidence>
<keyword evidence="3 6" id="KW-0812">Transmembrane</keyword>
<evidence type="ECO:0000256" key="6">
    <source>
        <dbReference type="SAM" id="Phobius"/>
    </source>
</evidence>
<evidence type="ECO:0000256" key="5">
    <source>
        <dbReference type="ARBA" id="ARBA00023136"/>
    </source>
</evidence>
<protein>
    <submittedName>
        <fullName evidence="8">Transcription regulatory protein opdE</fullName>
    </submittedName>
</protein>
<dbReference type="PATRIC" id="fig|693216.3.peg.3887"/>
<keyword evidence="2" id="KW-1003">Cell membrane</keyword>
<dbReference type="InterPro" id="IPR050189">
    <property type="entry name" value="MFS_Efflux_Transporters"/>
</dbReference>
<feature type="transmembrane region" description="Helical" evidence="6">
    <location>
        <begin position="403"/>
        <end position="423"/>
    </location>
</feature>
<dbReference type="GO" id="GO:0005886">
    <property type="term" value="C:plasma membrane"/>
    <property type="evidence" value="ECO:0007669"/>
    <property type="project" value="UniProtKB-SubCell"/>
</dbReference>
<feature type="transmembrane region" description="Helical" evidence="6">
    <location>
        <begin position="182"/>
        <end position="203"/>
    </location>
</feature>
<feature type="domain" description="Major facilitator superfamily (MFS) profile" evidence="7">
    <location>
        <begin position="57"/>
        <end position="429"/>
    </location>
</feature>
<dbReference type="GO" id="GO:0022857">
    <property type="term" value="F:transmembrane transporter activity"/>
    <property type="evidence" value="ECO:0007669"/>
    <property type="project" value="InterPro"/>
</dbReference>
<reference evidence="9" key="2">
    <citation type="journal article" date="2011" name="J. Bacteriol.">
        <title>Complete genome sequence of Cronobacter turicensis LMG 23827, a food-borne pathogen causing deaths in neonates.</title>
        <authorList>
            <person name="Stephan R."/>
            <person name="Lehner A."/>
            <person name="Tischler P."/>
            <person name="Rattei T."/>
        </authorList>
    </citation>
    <scope>NUCLEOTIDE SEQUENCE [LARGE SCALE GENOMIC DNA]</scope>
    <source>
        <strain evidence="9">DSM 18703 / CCUG 55852 / LMG 23827 / z3032</strain>
    </source>
</reference>
<feature type="transmembrane region" description="Helical" evidence="6">
    <location>
        <begin position="91"/>
        <end position="111"/>
    </location>
</feature>
<feature type="transmembrane region" description="Helical" evidence="6">
    <location>
        <begin position="123"/>
        <end position="142"/>
    </location>
</feature>
<dbReference type="Proteomes" id="UP000002069">
    <property type="component" value="Chromosome"/>
</dbReference>
<organism evidence="8 9">
    <name type="scientific">Cronobacter turicensis (strain DSM 18703 / CCUG 55852 / LMG 23827 / z3032)</name>
    <dbReference type="NCBI Taxonomy" id="693216"/>
    <lineage>
        <taxon>Bacteria</taxon>
        <taxon>Pseudomonadati</taxon>
        <taxon>Pseudomonadota</taxon>
        <taxon>Gammaproteobacteria</taxon>
        <taxon>Enterobacterales</taxon>
        <taxon>Enterobacteriaceae</taxon>
        <taxon>Cronobacter</taxon>
    </lineage>
</organism>
<dbReference type="CDD" id="cd17324">
    <property type="entry name" value="MFS_NepI_like"/>
    <property type="match status" value="1"/>
</dbReference>
<evidence type="ECO:0000256" key="4">
    <source>
        <dbReference type="ARBA" id="ARBA00022989"/>
    </source>
</evidence>
<feature type="transmembrane region" description="Helical" evidence="6">
    <location>
        <begin position="313"/>
        <end position="335"/>
    </location>
</feature>
<feature type="transmembrane region" description="Helical" evidence="6">
    <location>
        <begin position="376"/>
        <end position="397"/>
    </location>
</feature>
<reference evidence="8 9" key="1">
    <citation type="journal article" date="2010" name="J. Bacteriol.">
        <title>Complete Genome Sequence of Cronobacter turicensis LMG 23827, a foodborne pathogen causing deaths in neonates.</title>
        <authorList>
            <person name="Stephan R."/>
            <person name="Lehner A."/>
            <person name="Tischler P."/>
            <person name="Rattei T."/>
        </authorList>
    </citation>
    <scope>NUCLEOTIDE SEQUENCE [LARGE SCALE GENOMIC DNA]</scope>
    <source>
        <strain evidence="9">DSM 18703 / CCUG 55852 / LMG 23827 / z3032</strain>
    </source>
</reference>
<evidence type="ECO:0000256" key="1">
    <source>
        <dbReference type="ARBA" id="ARBA00004651"/>
    </source>
</evidence>
<dbReference type="EMBL" id="FN543093">
    <property type="protein sequence ID" value="CBA34421.1"/>
    <property type="molecule type" value="Genomic_DNA"/>
</dbReference>
<dbReference type="Gene3D" id="1.20.1250.20">
    <property type="entry name" value="MFS general substrate transporter like domains"/>
    <property type="match status" value="1"/>
</dbReference>
<evidence type="ECO:0000313" key="8">
    <source>
        <dbReference type="EMBL" id="CBA34421.1"/>
    </source>
</evidence>
<evidence type="ECO:0000313" key="9">
    <source>
        <dbReference type="Proteomes" id="UP000002069"/>
    </source>
</evidence>
<gene>
    <name evidence="8" type="primary">opdE</name>
    <name evidence="8" type="ordered locus">Ctu_40970</name>
</gene>
<dbReference type="InterPro" id="IPR036259">
    <property type="entry name" value="MFS_trans_sf"/>
</dbReference>
<dbReference type="Pfam" id="PF07690">
    <property type="entry name" value="MFS_1"/>
    <property type="match status" value="1"/>
</dbReference>
<proteinExistence type="predicted"/>